<protein>
    <submittedName>
        <fullName evidence="3">BtrH N-terminal domain-containing protein</fullName>
    </submittedName>
</protein>
<feature type="domain" description="DUF4872" evidence="2">
    <location>
        <begin position="152"/>
        <end position="325"/>
    </location>
</feature>
<dbReference type="Pfam" id="PF16169">
    <property type="entry name" value="DUF4872"/>
    <property type="match status" value="1"/>
</dbReference>
<name>A0ABP7WRE4_9GAMM</name>
<evidence type="ECO:0000259" key="1">
    <source>
        <dbReference type="Pfam" id="PF14399"/>
    </source>
</evidence>
<dbReference type="InterPro" id="IPR026935">
    <property type="entry name" value="BtrH_N"/>
</dbReference>
<dbReference type="EMBL" id="BAABDM010000002">
    <property type="protein sequence ID" value="GAA4094603.1"/>
    <property type="molecule type" value="Genomic_DNA"/>
</dbReference>
<feature type="domain" description="Butirosin biosynthesis protein H N-terminal" evidence="1">
    <location>
        <begin position="9"/>
        <end position="140"/>
    </location>
</feature>
<gene>
    <name evidence="3" type="ORF">GCM10022414_18370</name>
</gene>
<evidence type="ECO:0000313" key="3">
    <source>
        <dbReference type="EMBL" id="GAA4094603.1"/>
    </source>
</evidence>
<dbReference type="InterPro" id="IPR032369">
    <property type="entry name" value="DUF4872"/>
</dbReference>
<dbReference type="Pfam" id="PF14399">
    <property type="entry name" value="BtrH_N"/>
    <property type="match status" value="1"/>
</dbReference>
<dbReference type="Proteomes" id="UP001500392">
    <property type="component" value="Unassembled WGS sequence"/>
</dbReference>
<sequence length="329" mass="36738">MFKHQQSAHCESGATSSLLSHNGLSLSEPMVFGLASALAFAYIPLVKISGMPLIAYRMPPRSIIKGVHKQLGLTMRYQTFRNPEQGMAELDRQLDQGRIVGLQTSVFWLPYFPDAMRFHFNAHNLLVYGRDGDDYLVSDPVFEDVVRCDAASLKKARFAKGALAAKGMMYYPTHVPQSFDLASASVKAIKKNHRTMTGAPLPVIGLRGIRHMGKCIIKLDRDANKRESYLPHYLSHIVRMQEEIGTGGAGFRFIYASFLKETAKALNNELLAEAAEMMAEAGDEWRQFALASSKMCKGRKDMNGNELAALLNNCADQEAKAWQLLKQYR</sequence>
<evidence type="ECO:0000313" key="4">
    <source>
        <dbReference type="Proteomes" id="UP001500392"/>
    </source>
</evidence>
<comment type="caution">
    <text evidence="3">The sequence shown here is derived from an EMBL/GenBank/DDBJ whole genome shotgun (WGS) entry which is preliminary data.</text>
</comment>
<organism evidence="3 4">
    <name type="scientific">Zhongshania borealis</name>
    <dbReference type="NCBI Taxonomy" id="889488"/>
    <lineage>
        <taxon>Bacteria</taxon>
        <taxon>Pseudomonadati</taxon>
        <taxon>Pseudomonadota</taxon>
        <taxon>Gammaproteobacteria</taxon>
        <taxon>Cellvibrionales</taxon>
        <taxon>Spongiibacteraceae</taxon>
        <taxon>Zhongshania</taxon>
    </lineage>
</organism>
<accession>A0ABP7WRE4</accession>
<reference evidence="4" key="1">
    <citation type="journal article" date="2019" name="Int. J. Syst. Evol. Microbiol.">
        <title>The Global Catalogue of Microorganisms (GCM) 10K type strain sequencing project: providing services to taxonomists for standard genome sequencing and annotation.</title>
        <authorList>
            <consortium name="The Broad Institute Genomics Platform"/>
            <consortium name="The Broad Institute Genome Sequencing Center for Infectious Disease"/>
            <person name="Wu L."/>
            <person name="Ma J."/>
        </authorList>
    </citation>
    <scope>NUCLEOTIDE SEQUENCE [LARGE SCALE GENOMIC DNA]</scope>
    <source>
        <strain evidence="4">JCM 17304</strain>
    </source>
</reference>
<proteinExistence type="predicted"/>
<evidence type="ECO:0000259" key="2">
    <source>
        <dbReference type="Pfam" id="PF16169"/>
    </source>
</evidence>
<keyword evidence="4" id="KW-1185">Reference proteome</keyword>
<dbReference type="RefSeq" id="WP_344934953.1">
    <property type="nucleotide sequence ID" value="NZ_BAABDM010000002.1"/>
</dbReference>